<reference evidence="2" key="1">
    <citation type="journal article" date="2022" name="bioRxiv">
        <title>Sequencing and chromosome-scale assembly of the giantPleurodeles waltlgenome.</title>
        <authorList>
            <person name="Brown T."/>
            <person name="Elewa A."/>
            <person name="Iarovenko S."/>
            <person name="Subramanian E."/>
            <person name="Araus A.J."/>
            <person name="Petzold A."/>
            <person name="Susuki M."/>
            <person name="Suzuki K.-i.T."/>
            <person name="Hayashi T."/>
            <person name="Toyoda A."/>
            <person name="Oliveira C."/>
            <person name="Osipova E."/>
            <person name="Leigh N.D."/>
            <person name="Simon A."/>
            <person name="Yun M.H."/>
        </authorList>
    </citation>
    <scope>NUCLEOTIDE SEQUENCE</scope>
    <source>
        <strain evidence="2">20211129_DDA</strain>
        <tissue evidence="2">Liver</tissue>
    </source>
</reference>
<gene>
    <name evidence="2" type="ORF">NDU88_006099</name>
</gene>
<feature type="region of interest" description="Disordered" evidence="1">
    <location>
        <begin position="49"/>
        <end position="78"/>
    </location>
</feature>
<dbReference type="AlphaFoldDB" id="A0AAV7TCD4"/>
<sequence length="113" mass="12134">MLEVGSLQPIRLHTPVVEQKQAPNGPIISDVPGIKSRLGQKRETAFFKWGPDGRRRSCPLSTESEEGRGKAKAEVSGARATVSSCHCKAIGSAQQLALAPQSLVDDRAGERRS</sequence>
<protein>
    <submittedName>
        <fullName evidence="2">Uncharacterized protein</fullName>
    </submittedName>
</protein>
<evidence type="ECO:0000313" key="2">
    <source>
        <dbReference type="EMBL" id="KAJ1174277.1"/>
    </source>
</evidence>
<organism evidence="2 3">
    <name type="scientific">Pleurodeles waltl</name>
    <name type="common">Iberian ribbed newt</name>
    <dbReference type="NCBI Taxonomy" id="8319"/>
    <lineage>
        <taxon>Eukaryota</taxon>
        <taxon>Metazoa</taxon>
        <taxon>Chordata</taxon>
        <taxon>Craniata</taxon>
        <taxon>Vertebrata</taxon>
        <taxon>Euteleostomi</taxon>
        <taxon>Amphibia</taxon>
        <taxon>Batrachia</taxon>
        <taxon>Caudata</taxon>
        <taxon>Salamandroidea</taxon>
        <taxon>Salamandridae</taxon>
        <taxon>Pleurodelinae</taxon>
        <taxon>Pleurodeles</taxon>
    </lineage>
</organism>
<proteinExistence type="predicted"/>
<accession>A0AAV7TCD4</accession>
<dbReference type="EMBL" id="JANPWB010000007">
    <property type="protein sequence ID" value="KAJ1174277.1"/>
    <property type="molecule type" value="Genomic_DNA"/>
</dbReference>
<dbReference type="Proteomes" id="UP001066276">
    <property type="component" value="Chromosome 4_1"/>
</dbReference>
<evidence type="ECO:0000256" key="1">
    <source>
        <dbReference type="SAM" id="MobiDB-lite"/>
    </source>
</evidence>
<name>A0AAV7TCD4_PLEWA</name>
<keyword evidence="3" id="KW-1185">Reference proteome</keyword>
<evidence type="ECO:0000313" key="3">
    <source>
        <dbReference type="Proteomes" id="UP001066276"/>
    </source>
</evidence>
<comment type="caution">
    <text evidence="2">The sequence shown here is derived from an EMBL/GenBank/DDBJ whole genome shotgun (WGS) entry which is preliminary data.</text>
</comment>